<gene>
    <name evidence="2" type="ORF">ES420910_037</name>
    <name evidence="3" type="ORF">Np200711_037</name>
    <name evidence="4" type="ORF">Sn130910_037</name>
</gene>
<dbReference type="EMBL" id="KX349293">
    <property type="protein sequence ID" value="AOO11983.1"/>
    <property type="molecule type" value="Genomic_DNA"/>
</dbReference>
<reference evidence="5 6" key="1">
    <citation type="journal article" date="2016" name="Environ. Microbiol.">
        <title>Genomic diversification of marine cyanophages into stable ecotypes.</title>
        <authorList>
            <person name="Marston M.F."/>
            <person name="Martiny J.B."/>
        </authorList>
    </citation>
    <scope>NUCLEOTIDE SEQUENCE [LARGE SCALE GENOMIC DNA]</scope>
    <source>
        <strain evidence="2">ES_42_0910</strain>
        <strain evidence="3">Np_20_0711</strain>
        <strain evidence="4">Sn_13_0910</strain>
    </source>
</reference>
<evidence type="ECO:0000313" key="3">
    <source>
        <dbReference type="EMBL" id="AOO11983.1"/>
    </source>
</evidence>
<dbReference type="Proteomes" id="UP000223571">
    <property type="component" value="Segment"/>
</dbReference>
<organism evidence="2 6">
    <name type="scientific">Cyanophage S-RIM44</name>
    <dbReference type="NCBI Taxonomy" id="1278485"/>
    <lineage>
        <taxon>Viruses</taxon>
        <taxon>Duplodnaviria</taxon>
        <taxon>Heunggongvirae</taxon>
        <taxon>Uroviricota</taxon>
        <taxon>Caudoviricetes</taxon>
        <taxon>Pantevenvirales</taxon>
        <taxon>Kyanoviridae</taxon>
        <taxon>Vellamovirus</taxon>
        <taxon>Vellamovirus rhodeisland44</taxon>
    </lineage>
</organism>
<name>A0A1D7SCZ2_9CAUD</name>
<feature type="compositionally biased region" description="Gly residues" evidence="1">
    <location>
        <begin position="32"/>
        <end position="53"/>
    </location>
</feature>
<evidence type="ECO:0000256" key="1">
    <source>
        <dbReference type="SAM" id="MobiDB-lite"/>
    </source>
</evidence>
<dbReference type="Proteomes" id="UP000225178">
    <property type="component" value="Segment"/>
</dbReference>
<sequence>MSNQTVTVSFAFGGSSGTIPGGARNITMQIGGARGGSGGFDSGGPGGGAGNGRFGTFSIPTSSADRGWQAFIGAVGSNGPGGSGAAVGGPGGNLAGRSTGRGGKGGDDGTSGWSGCGAGGGAASVFRLAGARVVTAGGGGGGGGGSYSCGGPQRPGGNGGGAGGFANANPSLNNGGGGANKGGGDGGGGGGGGGGHTGGGGGGAGTDCNFGGGGGGGGTSRYNASVLSLIAQGGVSGNGFGSLQYNLKVAEISYFNLNKTSIIAGQNATLSWGVIDSESQSINAGIGNVAATDDKVVSPNATTTYILTAIGQAGNDTAQAILTVYQPVVANLRANGQNVSTSITRGQFANLDWVVTGDASSASINQGIGGVLLTSNTNVQPTITTTYTLSASGLGGSDSDDVIVTVNQPPELAYNPPLQINYGDTLSIDMTYRYATSGVNINAIYTQRNPNTGNAVNITESISLPGTASDESGAAVTNTATFNIPWTLHGTFAVAFSVSAAGAGGSNIQNTSIGVVVDETPDNITIPDNLDELPLDQIAAPDESLVLSDPIVVTDIEVAAEIRSNFPIQVRFDDNDPDIESNWNDVRQI</sequence>
<evidence type="ECO:0000313" key="6">
    <source>
        <dbReference type="Proteomes" id="UP000225178"/>
    </source>
</evidence>
<dbReference type="EMBL" id="KX349291">
    <property type="protein sequence ID" value="AOO11518.1"/>
    <property type="molecule type" value="Genomic_DNA"/>
</dbReference>
<protein>
    <submittedName>
        <fullName evidence="2">Uncharacterized protein</fullName>
    </submittedName>
</protein>
<dbReference type="EMBL" id="KX349296">
    <property type="protein sequence ID" value="AOO12684.1"/>
    <property type="molecule type" value="Genomic_DNA"/>
</dbReference>
<feature type="region of interest" description="Disordered" evidence="1">
    <location>
        <begin position="82"/>
        <end position="111"/>
    </location>
</feature>
<feature type="region of interest" description="Disordered" evidence="1">
    <location>
        <begin position="21"/>
        <end position="54"/>
    </location>
</feature>
<evidence type="ECO:0000313" key="4">
    <source>
        <dbReference type="EMBL" id="AOO12684.1"/>
    </source>
</evidence>
<proteinExistence type="predicted"/>
<dbReference type="Proteomes" id="UP000226130">
    <property type="component" value="Segment"/>
</dbReference>
<accession>A0A1D7SCZ2</accession>
<evidence type="ECO:0000313" key="5">
    <source>
        <dbReference type="Proteomes" id="UP000223571"/>
    </source>
</evidence>
<evidence type="ECO:0000313" key="2">
    <source>
        <dbReference type="EMBL" id="AOO11518.1"/>
    </source>
</evidence>